<reference evidence="1 2" key="1">
    <citation type="submission" date="2020-08" db="EMBL/GenBank/DDBJ databases">
        <title>Genomic Encyclopedia of Type Strains, Phase IV (KMG-IV): sequencing the most valuable type-strain genomes for metagenomic binning, comparative biology and taxonomic classification.</title>
        <authorList>
            <person name="Goeker M."/>
        </authorList>
    </citation>
    <scope>NUCLEOTIDE SEQUENCE [LARGE SCALE GENOMIC DNA]</scope>
    <source>
        <strain evidence="1 2">DSM 27568</strain>
    </source>
</reference>
<gene>
    <name evidence="1" type="ORF">GGR39_003146</name>
</gene>
<evidence type="ECO:0000313" key="2">
    <source>
        <dbReference type="Proteomes" id="UP000561459"/>
    </source>
</evidence>
<dbReference type="AlphaFoldDB" id="A0A7W6C4F3"/>
<dbReference type="Proteomes" id="UP000561459">
    <property type="component" value="Unassembled WGS sequence"/>
</dbReference>
<sequence>MFSYLIAEKYGLTAEVIKGTKPRKNEHHFWVRCDGLLYDLTAHQFSGRRPILGVEQHSFFETFPEQVVLENPRFIDQRRVLELYRSGAIVF</sequence>
<name>A0A7W6C4F3_9SPHN</name>
<proteinExistence type="predicted"/>
<comment type="caution">
    <text evidence="1">The sequence shown here is derived from an EMBL/GenBank/DDBJ whole genome shotgun (WGS) entry which is preliminary data.</text>
</comment>
<protein>
    <submittedName>
        <fullName evidence="1">Uncharacterized protein</fullName>
    </submittedName>
</protein>
<accession>A0A7W6C4F3</accession>
<dbReference type="RefSeq" id="WP_183618348.1">
    <property type="nucleotide sequence ID" value="NZ_JACIDY010000009.1"/>
</dbReference>
<keyword evidence="2" id="KW-1185">Reference proteome</keyword>
<dbReference type="EMBL" id="JACIDY010000009">
    <property type="protein sequence ID" value="MBB3941469.1"/>
    <property type="molecule type" value="Genomic_DNA"/>
</dbReference>
<organism evidence="1 2">
    <name type="scientific">Novosphingobium fluoreni</name>
    <dbReference type="NCBI Taxonomy" id="1391222"/>
    <lineage>
        <taxon>Bacteria</taxon>
        <taxon>Pseudomonadati</taxon>
        <taxon>Pseudomonadota</taxon>
        <taxon>Alphaproteobacteria</taxon>
        <taxon>Sphingomonadales</taxon>
        <taxon>Sphingomonadaceae</taxon>
        <taxon>Novosphingobium</taxon>
    </lineage>
</organism>
<evidence type="ECO:0000313" key="1">
    <source>
        <dbReference type="EMBL" id="MBB3941469.1"/>
    </source>
</evidence>